<comment type="subunit">
    <text evidence="8">The ABC transporter complex is composed of one ATP-binding protein (MglA), two transmembrane proteins (MglC) and a solute-binding protein (MglB).</text>
</comment>
<evidence type="ECO:0000256" key="8">
    <source>
        <dbReference type="ARBA" id="ARBA00034323"/>
    </source>
</evidence>
<keyword evidence="6" id="KW-0574">Periplasm</keyword>
<keyword evidence="5 10" id="KW-0732">Signal</keyword>
<evidence type="ECO:0000259" key="11">
    <source>
        <dbReference type="Pfam" id="PF13407"/>
    </source>
</evidence>
<evidence type="ECO:0000256" key="3">
    <source>
        <dbReference type="ARBA" id="ARBA00022597"/>
    </source>
</evidence>
<dbReference type="Proteomes" id="UP000606499">
    <property type="component" value="Unassembled WGS sequence"/>
</dbReference>
<keyword evidence="2" id="KW-0813">Transport</keyword>
<dbReference type="InterPro" id="IPR050555">
    <property type="entry name" value="Bact_Solute-Bind_Prot2"/>
</dbReference>
<evidence type="ECO:0000256" key="5">
    <source>
        <dbReference type="ARBA" id="ARBA00022729"/>
    </source>
</evidence>
<evidence type="ECO:0000256" key="4">
    <source>
        <dbReference type="ARBA" id="ARBA00022723"/>
    </source>
</evidence>
<gene>
    <name evidence="12" type="ORF">H8S45_10275</name>
</gene>
<dbReference type="SUPFAM" id="SSF53822">
    <property type="entry name" value="Periplasmic binding protein-like I"/>
    <property type="match status" value="1"/>
</dbReference>
<dbReference type="InterPro" id="IPR025997">
    <property type="entry name" value="SBP_2_dom"/>
</dbReference>
<comment type="caution">
    <text evidence="12">The sequence shown here is derived from an EMBL/GenBank/DDBJ whole genome shotgun (WGS) entry which is preliminary data.</text>
</comment>
<evidence type="ECO:0000313" key="12">
    <source>
        <dbReference type="EMBL" id="MBC5725839.1"/>
    </source>
</evidence>
<comment type="subcellular location">
    <subcellularLocation>
        <location evidence="1">Cell envelope</location>
    </subcellularLocation>
</comment>
<organism evidence="12 13">
    <name type="scientific">Agathobaculum faecis</name>
    <dbReference type="NCBI Taxonomy" id="2763013"/>
    <lineage>
        <taxon>Bacteria</taxon>
        <taxon>Bacillati</taxon>
        <taxon>Bacillota</taxon>
        <taxon>Clostridia</taxon>
        <taxon>Eubacteriales</taxon>
        <taxon>Butyricicoccaceae</taxon>
        <taxon>Agathobaculum</taxon>
    </lineage>
</organism>
<dbReference type="Pfam" id="PF13407">
    <property type="entry name" value="Peripla_BP_4"/>
    <property type="match status" value="1"/>
</dbReference>
<dbReference type="GO" id="GO:0030288">
    <property type="term" value="C:outer membrane-bounded periplasmic space"/>
    <property type="evidence" value="ECO:0007669"/>
    <property type="project" value="TreeGrafter"/>
</dbReference>
<keyword evidence="3" id="KW-0762">Sugar transport</keyword>
<accession>A0A923LXQ4</accession>
<sequence>MKRFWAAGLAATMALSLTACGSGDNNASDNGGGGDAASNDLNVGVLYYNYADTYIASVRAALSEKLDAAGIEHNDQDGNNNQTTQTEQVQTVLTAGAEMLVVNLVNTSSDDAANGIIDKGKESNLPVLFFNREVSDAVISGYDKAAFVGTDAPEAGHLQGQMIGEYLLENYDAYDLNGDGKISYILFKGEQGNAEAEYRTQYAVEDANALLTEAGKPELEFYDPNNSDKYLVDRNGSWSAAAAQEYMTTALSTNNDSNNNMIELVICNNDSMAEGAITALNTIGYNQDGGDKTIPVFGVDATDAAKSLISKGQMAGSIKQDADGMAQCITDIISNVAAGKDMMDGIADKYTVDDSVNKIRIPYQIYLGE</sequence>
<dbReference type="PANTHER" id="PTHR30036">
    <property type="entry name" value="D-XYLOSE-BINDING PERIPLASMIC PROTEIN"/>
    <property type="match status" value="1"/>
</dbReference>
<name>A0A923LXQ4_9FIRM</name>
<dbReference type="AlphaFoldDB" id="A0A923LXQ4"/>
<dbReference type="PROSITE" id="PS51257">
    <property type="entry name" value="PROKAR_LIPOPROTEIN"/>
    <property type="match status" value="1"/>
</dbReference>
<evidence type="ECO:0000256" key="6">
    <source>
        <dbReference type="ARBA" id="ARBA00022764"/>
    </source>
</evidence>
<evidence type="ECO:0000256" key="2">
    <source>
        <dbReference type="ARBA" id="ARBA00022448"/>
    </source>
</evidence>
<dbReference type="CDD" id="cd01539">
    <property type="entry name" value="PBP1_GGBP"/>
    <property type="match status" value="1"/>
</dbReference>
<dbReference type="Gene3D" id="3.40.50.2300">
    <property type="match status" value="2"/>
</dbReference>
<proteinExistence type="predicted"/>
<dbReference type="PANTHER" id="PTHR30036:SF2">
    <property type="entry name" value="D-GALACTOSE_METHYL-GALACTOSIDE BINDING PERIPLASMIC PROTEIN MGLB"/>
    <property type="match status" value="1"/>
</dbReference>
<dbReference type="InterPro" id="IPR044085">
    <property type="entry name" value="MglB-like_PBP1"/>
</dbReference>
<evidence type="ECO:0000256" key="9">
    <source>
        <dbReference type="ARBA" id="ARBA00034344"/>
    </source>
</evidence>
<dbReference type="InterPro" id="IPR028082">
    <property type="entry name" value="Peripla_BP_I"/>
</dbReference>
<dbReference type="GO" id="GO:0030246">
    <property type="term" value="F:carbohydrate binding"/>
    <property type="evidence" value="ECO:0007669"/>
    <property type="project" value="InterPro"/>
</dbReference>
<dbReference type="EMBL" id="JACOPL010000008">
    <property type="protein sequence ID" value="MBC5725839.1"/>
    <property type="molecule type" value="Genomic_DNA"/>
</dbReference>
<feature type="chain" id="PRO_5039622196" description="D-galactose/methyl-galactoside binding periplasmic protein MglB" evidence="10">
    <location>
        <begin position="22"/>
        <end position="369"/>
    </location>
</feature>
<reference evidence="12" key="1">
    <citation type="submission" date="2020-08" db="EMBL/GenBank/DDBJ databases">
        <title>Genome public.</title>
        <authorList>
            <person name="Liu C."/>
            <person name="Sun Q."/>
        </authorList>
    </citation>
    <scope>NUCLEOTIDE SEQUENCE</scope>
    <source>
        <strain evidence="12">NSJ-28</strain>
    </source>
</reference>
<keyword evidence="4" id="KW-0479">Metal-binding</keyword>
<keyword evidence="13" id="KW-1185">Reference proteome</keyword>
<dbReference type="GO" id="GO:0046872">
    <property type="term" value="F:metal ion binding"/>
    <property type="evidence" value="ECO:0007669"/>
    <property type="project" value="UniProtKB-KW"/>
</dbReference>
<evidence type="ECO:0000313" key="13">
    <source>
        <dbReference type="Proteomes" id="UP000606499"/>
    </source>
</evidence>
<evidence type="ECO:0000256" key="10">
    <source>
        <dbReference type="SAM" id="SignalP"/>
    </source>
</evidence>
<evidence type="ECO:0000256" key="7">
    <source>
        <dbReference type="ARBA" id="ARBA00022837"/>
    </source>
</evidence>
<feature type="signal peptide" evidence="10">
    <location>
        <begin position="1"/>
        <end position="21"/>
    </location>
</feature>
<feature type="domain" description="Periplasmic binding protein" evidence="11">
    <location>
        <begin position="43"/>
        <end position="340"/>
    </location>
</feature>
<protein>
    <recommendedName>
        <fullName evidence="9">D-galactose/methyl-galactoside binding periplasmic protein MglB</fullName>
    </recommendedName>
</protein>
<evidence type="ECO:0000256" key="1">
    <source>
        <dbReference type="ARBA" id="ARBA00004196"/>
    </source>
</evidence>
<keyword evidence="7" id="KW-0106">Calcium</keyword>